<evidence type="ECO:0008006" key="4">
    <source>
        <dbReference type="Google" id="ProtNLM"/>
    </source>
</evidence>
<evidence type="ECO:0000256" key="1">
    <source>
        <dbReference type="SAM" id="Phobius"/>
    </source>
</evidence>
<gene>
    <name evidence="2" type="ORF">A3C12_00455</name>
</gene>
<dbReference type="EMBL" id="MHQK01000028">
    <property type="protein sequence ID" value="OHA01383.1"/>
    <property type="molecule type" value="Genomic_DNA"/>
</dbReference>
<dbReference type="AlphaFoldDB" id="A0A1G2KPR6"/>
<sequence>MQSLILPYLTAWTPFGYLIIFIGMMFEGDVTLFSAAFLTQQGFFRLGTMVLVVWAALLAGDIVWFFAGRLFQRRLPRIGSLIGKVTGRFDQNILEQTGRTIFLSKFVYGYHHILLSRAGAIGLDFNKFIKKDIAASFLWMLIVGGLGFFSGASLFLAKGYLRYTERALLVGLIGFLILEFLVGYISKRRMSR</sequence>
<accession>A0A1G2KPR6</accession>
<feature type="transmembrane region" description="Helical" evidence="1">
    <location>
        <begin position="167"/>
        <end position="186"/>
    </location>
</feature>
<evidence type="ECO:0000313" key="2">
    <source>
        <dbReference type="EMBL" id="OHA01383.1"/>
    </source>
</evidence>
<comment type="caution">
    <text evidence="2">The sequence shown here is derived from an EMBL/GenBank/DDBJ whole genome shotgun (WGS) entry which is preliminary data.</text>
</comment>
<evidence type="ECO:0000313" key="3">
    <source>
        <dbReference type="Proteomes" id="UP000178710"/>
    </source>
</evidence>
<feature type="transmembrane region" description="Helical" evidence="1">
    <location>
        <begin position="5"/>
        <end position="26"/>
    </location>
</feature>
<keyword evidence="1" id="KW-0472">Membrane</keyword>
<reference evidence="2 3" key="1">
    <citation type="journal article" date="2016" name="Nat. Commun.">
        <title>Thousands of microbial genomes shed light on interconnected biogeochemical processes in an aquifer system.</title>
        <authorList>
            <person name="Anantharaman K."/>
            <person name="Brown C.T."/>
            <person name="Hug L.A."/>
            <person name="Sharon I."/>
            <person name="Castelle C.J."/>
            <person name="Probst A.J."/>
            <person name="Thomas B.C."/>
            <person name="Singh A."/>
            <person name="Wilkins M.J."/>
            <person name="Karaoz U."/>
            <person name="Brodie E.L."/>
            <person name="Williams K.H."/>
            <person name="Hubbard S.S."/>
            <person name="Banfield J.F."/>
        </authorList>
    </citation>
    <scope>NUCLEOTIDE SEQUENCE [LARGE SCALE GENOMIC DNA]</scope>
</reference>
<dbReference type="InterPro" id="IPR051311">
    <property type="entry name" value="DedA_domain"/>
</dbReference>
<proteinExistence type="predicted"/>
<dbReference type="GO" id="GO:0005886">
    <property type="term" value="C:plasma membrane"/>
    <property type="evidence" value="ECO:0007669"/>
    <property type="project" value="TreeGrafter"/>
</dbReference>
<organism evidence="2 3">
    <name type="scientific">Candidatus Sungbacteria bacterium RIFCSPHIGHO2_02_FULL_49_20</name>
    <dbReference type="NCBI Taxonomy" id="1802272"/>
    <lineage>
        <taxon>Bacteria</taxon>
        <taxon>Candidatus Sungiibacteriota</taxon>
    </lineage>
</organism>
<keyword evidence="1" id="KW-0812">Transmembrane</keyword>
<name>A0A1G2KPR6_9BACT</name>
<protein>
    <recommendedName>
        <fullName evidence="4">DedA family protein</fullName>
    </recommendedName>
</protein>
<dbReference type="PANTHER" id="PTHR42709">
    <property type="entry name" value="ALKALINE PHOSPHATASE LIKE PROTEIN"/>
    <property type="match status" value="1"/>
</dbReference>
<keyword evidence="1" id="KW-1133">Transmembrane helix</keyword>
<feature type="transmembrane region" description="Helical" evidence="1">
    <location>
        <begin position="46"/>
        <end position="67"/>
    </location>
</feature>
<dbReference type="PANTHER" id="PTHR42709:SF2">
    <property type="entry name" value="INNER MEMBRANE PROTEIN YOHD"/>
    <property type="match status" value="1"/>
</dbReference>
<dbReference type="Proteomes" id="UP000178710">
    <property type="component" value="Unassembled WGS sequence"/>
</dbReference>
<feature type="transmembrane region" description="Helical" evidence="1">
    <location>
        <begin position="137"/>
        <end position="161"/>
    </location>
</feature>